<dbReference type="Proteomes" id="UP000239590">
    <property type="component" value="Unassembled WGS sequence"/>
</dbReference>
<keyword evidence="3" id="KW-1185">Reference proteome</keyword>
<organism evidence="2 3">
    <name type="scientific">Siphonobacter curvatus</name>
    <dbReference type="NCBI Taxonomy" id="2094562"/>
    <lineage>
        <taxon>Bacteria</taxon>
        <taxon>Pseudomonadati</taxon>
        <taxon>Bacteroidota</taxon>
        <taxon>Cytophagia</taxon>
        <taxon>Cytophagales</taxon>
        <taxon>Cytophagaceae</taxon>
        <taxon>Siphonobacter</taxon>
    </lineage>
</organism>
<dbReference type="EMBL" id="PTRA01000004">
    <property type="protein sequence ID" value="PQA55529.1"/>
    <property type="molecule type" value="Genomic_DNA"/>
</dbReference>
<gene>
    <name evidence="2" type="ORF">C5O19_19100</name>
</gene>
<evidence type="ECO:0000256" key="1">
    <source>
        <dbReference type="SAM" id="Phobius"/>
    </source>
</evidence>
<keyword evidence="1" id="KW-0812">Transmembrane</keyword>
<comment type="caution">
    <text evidence="2">The sequence shown here is derived from an EMBL/GenBank/DDBJ whole genome shotgun (WGS) entry which is preliminary data.</text>
</comment>
<proteinExistence type="predicted"/>
<sequence length="79" mass="8564">MPKKVETNFITMATNSYDDRSDLTPVYVVIGFLIVLSLIMLPFFDYTNAPLTPSTTTGDVSLDAASPKVSLPKEAAANH</sequence>
<reference evidence="3" key="1">
    <citation type="submission" date="2018-02" db="EMBL/GenBank/DDBJ databases">
        <title>Genome sequencing of Solimonas sp. HR-BB.</title>
        <authorList>
            <person name="Lee Y."/>
            <person name="Jeon C.O."/>
        </authorList>
    </citation>
    <scope>NUCLEOTIDE SEQUENCE [LARGE SCALE GENOMIC DNA]</scope>
    <source>
        <strain evidence="3">HR-U</strain>
    </source>
</reference>
<feature type="transmembrane region" description="Helical" evidence="1">
    <location>
        <begin position="26"/>
        <end position="44"/>
    </location>
</feature>
<keyword evidence="1" id="KW-0472">Membrane</keyword>
<keyword evidence="1" id="KW-1133">Transmembrane helix</keyword>
<evidence type="ECO:0000313" key="3">
    <source>
        <dbReference type="Proteomes" id="UP000239590"/>
    </source>
</evidence>
<name>A0A2S7IHR1_9BACT</name>
<dbReference type="AlphaFoldDB" id="A0A2S7IHR1"/>
<accession>A0A2S7IHR1</accession>
<evidence type="ECO:0000313" key="2">
    <source>
        <dbReference type="EMBL" id="PQA55529.1"/>
    </source>
</evidence>
<protein>
    <submittedName>
        <fullName evidence="2">Uncharacterized protein</fullName>
    </submittedName>
</protein>